<dbReference type="InterPro" id="IPR036872">
    <property type="entry name" value="CH_dom_sf"/>
</dbReference>
<evidence type="ECO:0000256" key="6">
    <source>
        <dbReference type="ARBA" id="ARBA00022776"/>
    </source>
</evidence>
<dbReference type="GO" id="GO:0035371">
    <property type="term" value="C:microtubule plus-end"/>
    <property type="evidence" value="ECO:0007669"/>
    <property type="project" value="UniProtKB-ARBA"/>
</dbReference>
<gene>
    <name evidence="14" type="ORF">AMAG_09425</name>
</gene>
<reference evidence="15" key="2">
    <citation type="submission" date="2009-11" db="EMBL/GenBank/DDBJ databases">
        <title>The Genome Sequence of Allomyces macrogynus strain ATCC 38327.</title>
        <authorList>
            <consortium name="The Broad Institute Genome Sequencing Platform"/>
            <person name="Russ C."/>
            <person name="Cuomo C."/>
            <person name="Shea T."/>
            <person name="Young S.K."/>
            <person name="Zeng Q."/>
            <person name="Koehrsen M."/>
            <person name="Haas B."/>
            <person name="Borodovsky M."/>
            <person name="Guigo R."/>
            <person name="Alvarado L."/>
            <person name="Berlin A."/>
            <person name="Borenstein D."/>
            <person name="Chen Z."/>
            <person name="Engels R."/>
            <person name="Freedman E."/>
            <person name="Gellesch M."/>
            <person name="Goldberg J."/>
            <person name="Griggs A."/>
            <person name="Gujja S."/>
            <person name="Heiman D."/>
            <person name="Hepburn T."/>
            <person name="Howarth C."/>
            <person name="Jen D."/>
            <person name="Larson L."/>
            <person name="Lewis B."/>
            <person name="Mehta T."/>
            <person name="Park D."/>
            <person name="Pearson M."/>
            <person name="Roberts A."/>
            <person name="Saif S."/>
            <person name="Shenoy N."/>
            <person name="Sisk P."/>
            <person name="Stolte C."/>
            <person name="Sykes S."/>
            <person name="Walk T."/>
            <person name="White J."/>
            <person name="Yandava C."/>
            <person name="Burger G."/>
            <person name="Gray M.W."/>
            <person name="Holland P.W.H."/>
            <person name="King N."/>
            <person name="Lang F.B.F."/>
            <person name="Roger A.J."/>
            <person name="Ruiz-Trillo I."/>
            <person name="Lander E."/>
            <person name="Nusbaum C."/>
        </authorList>
    </citation>
    <scope>NUCLEOTIDE SEQUENCE [LARGE SCALE GENOMIC DNA]</scope>
    <source>
        <strain evidence="15">ATCC 38327</strain>
    </source>
</reference>
<keyword evidence="5 9" id="KW-0493">Microtubule</keyword>
<dbReference type="GO" id="GO:0051301">
    <property type="term" value="P:cell division"/>
    <property type="evidence" value="ECO:0007669"/>
    <property type="project" value="UniProtKB-KW"/>
</dbReference>
<dbReference type="Pfam" id="PF00307">
    <property type="entry name" value="CH"/>
    <property type="match status" value="1"/>
</dbReference>
<dbReference type="InterPro" id="IPR004953">
    <property type="entry name" value="EB1_C"/>
</dbReference>
<feature type="compositionally biased region" description="Low complexity" evidence="11">
    <location>
        <begin position="144"/>
        <end position="156"/>
    </location>
</feature>
<evidence type="ECO:0000256" key="9">
    <source>
        <dbReference type="PROSITE-ProRule" id="PRU00576"/>
    </source>
</evidence>
<dbReference type="OrthoDB" id="2119228at2759"/>
<feature type="domain" description="EB1 C-terminal" evidence="13">
    <location>
        <begin position="187"/>
        <end position="259"/>
    </location>
</feature>
<dbReference type="EMBL" id="GG745344">
    <property type="protein sequence ID" value="KNE64402.1"/>
    <property type="molecule type" value="Genomic_DNA"/>
</dbReference>
<comment type="similarity">
    <text evidence="2">Belongs to the MAPRE family.</text>
</comment>
<protein>
    <recommendedName>
        <fullName evidence="16">Calponin-homology (CH) domain-containing protein</fullName>
    </recommendedName>
</protein>
<dbReference type="Gene3D" id="1.10.418.10">
    <property type="entry name" value="Calponin-like domain"/>
    <property type="match status" value="1"/>
</dbReference>
<evidence type="ECO:0000256" key="1">
    <source>
        <dbReference type="ARBA" id="ARBA00004245"/>
    </source>
</evidence>
<evidence type="ECO:0000259" key="13">
    <source>
        <dbReference type="PROSITE" id="PS51230"/>
    </source>
</evidence>
<keyword evidence="3" id="KW-0963">Cytoplasm</keyword>
<dbReference type="GO" id="GO:0035372">
    <property type="term" value="P:protein localization to microtubule"/>
    <property type="evidence" value="ECO:0007669"/>
    <property type="project" value="UniProtKB-ARBA"/>
</dbReference>
<keyword evidence="4" id="KW-0132">Cell division</keyword>
<evidence type="ECO:0000256" key="10">
    <source>
        <dbReference type="SAM" id="Coils"/>
    </source>
</evidence>
<reference evidence="14 15" key="1">
    <citation type="submission" date="2009-11" db="EMBL/GenBank/DDBJ databases">
        <title>Annotation of Allomyces macrogynus ATCC 38327.</title>
        <authorList>
            <consortium name="The Broad Institute Genome Sequencing Platform"/>
            <person name="Russ C."/>
            <person name="Cuomo C."/>
            <person name="Burger G."/>
            <person name="Gray M.W."/>
            <person name="Holland P.W.H."/>
            <person name="King N."/>
            <person name="Lang F.B.F."/>
            <person name="Roger A.J."/>
            <person name="Ruiz-Trillo I."/>
            <person name="Young S.K."/>
            <person name="Zeng Q."/>
            <person name="Gargeya S."/>
            <person name="Fitzgerald M."/>
            <person name="Haas B."/>
            <person name="Abouelleil A."/>
            <person name="Alvarado L."/>
            <person name="Arachchi H.M."/>
            <person name="Berlin A."/>
            <person name="Chapman S.B."/>
            <person name="Gearin G."/>
            <person name="Goldberg J."/>
            <person name="Griggs A."/>
            <person name="Gujja S."/>
            <person name="Hansen M."/>
            <person name="Heiman D."/>
            <person name="Howarth C."/>
            <person name="Larimer J."/>
            <person name="Lui A."/>
            <person name="MacDonald P.J.P."/>
            <person name="McCowen C."/>
            <person name="Montmayeur A."/>
            <person name="Murphy C."/>
            <person name="Neiman D."/>
            <person name="Pearson M."/>
            <person name="Priest M."/>
            <person name="Roberts A."/>
            <person name="Saif S."/>
            <person name="Shea T."/>
            <person name="Sisk P."/>
            <person name="Stolte C."/>
            <person name="Sykes S."/>
            <person name="Wortman J."/>
            <person name="Nusbaum C."/>
            <person name="Birren B."/>
        </authorList>
    </citation>
    <scope>NUCLEOTIDE SEQUENCE [LARGE SCALE GENOMIC DNA]</scope>
    <source>
        <strain evidence="14 15">ATCC 38327</strain>
    </source>
</reference>
<evidence type="ECO:0000256" key="7">
    <source>
        <dbReference type="ARBA" id="ARBA00023212"/>
    </source>
</evidence>
<keyword evidence="6" id="KW-0498">Mitosis</keyword>
<dbReference type="eggNOG" id="KOG3000">
    <property type="taxonomic scope" value="Eukaryota"/>
</dbReference>
<evidence type="ECO:0000256" key="11">
    <source>
        <dbReference type="SAM" id="MobiDB-lite"/>
    </source>
</evidence>
<feature type="domain" description="Calponin-homology (CH)" evidence="12">
    <location>
        <begin position="5"/>
        <end position="106"/>
    </location>
</feature>
<dbReference type="OMA" id="ETMPMNS"/>
<evidence type="ECO:0000256" key="5">
    <source>
        <dbReference type="ARBA" id="ARBA00022701"/>
    </source>
</evidence>
<sequence length="272" mass="29165">MSTSNESRQDLLNWMNGLLGLNITKIEELGKGYAICQIFDSIYLDVPLKKVKFNAKHEFEYIQNFKILQSVFDKHKIPNAIPVERLVKLKFQDNIEFCQFVKKFWDTYFPGHYYDAAGRRAGAPGATSGGAAVAAPISAPSAAKPAPAAARTAAGAHRTTSNPSLARGPGAPSGASRAAPGGVGAAALAQAQQQVADLSAQVEEAQGALDAMGKERDFFYGKLRQVEVMLQGLQEQGQEHVPIKDVLAVLYAADDGFENVEHADAAAAVETF</sequence>
<comment type="subcellular location">
    <subcellularLocation>
        <location evidence="1">Cytoplasm</location>
        <location evidence="1">Cytoskeleton</location>
    </subcellularLocation>
</comment>
<dbReference type="InterPro" id="IPR027328">
    <property type="entry name" value="MAPRE"/>
</dbReference>
<dbReference type="Proteomes" id="UP000054350">
    <property type="component" value="Unassembled WGS sequence"/>
</dbReference>
<proteinExistence type="inferred from homology"/>
<feature type="coiled-coil region" evidence="10">
    <location>
        <begin position="188"/>
        <end position="215"/>
    </location>
</feature>
<dbReference type="GO" id="GO:0072686">
    <property type="term" value="C:mitotic spindle"/>
    <property type="evidence" value="ECO:0007669"/>
    <property type="project" value="UniProtKB-ARBA"/>
</dbReference>
<organism evidence="14 15">
    <name type="scientific">Allomyces macrogynus (strain ATCC 38327)</name>
    <name type="common">Allomyces javanicus var. macrogynus</name>
    <dbReference type="NCBI Taxonomy" id="578462"/>
    <lineage>
        <taxon>Eukaryota</taxon>
        <taxon>Fungi</taxon>
        <taxon>Fungi incertae sedis</taxon>
        <taxon>Blastocladiomycota</taxon>
        <taxon>Blastocladiomycetes</taxon>
        <taxon>Blastocladiales</taxon>
        <taxon>Blastocladiaceae</taxon>
        <taxon>Allomyces</taxon>
    </lineage>
</organism>
<dbReference type="FunFam" id="1.10.418.10:FF:000028">
    <property type="entry name" value="RP/EB family microtubule-associated protein"/>
    <property type="match status" value="1"/>
</dbReference>
<dbReference type="Pfam" id="PF03271">
    <property type="entry name" value="EB1"/>
    <property type="match status" value="1"/>
</dbReference>
<keyword evidence="8" id="KW-0131">Cell cycle</keyword>
<keyword evidence="7" id="KW-0206">Cytoskeleton</keyword>
<dbReference type="PROSITE" id="PS50021">
    <property type="entry name" value="CH"/>
    <property type="match status" value="1"/>
</dbReference>
<dbReference type="GO" id="GO:0051010">
    <property type="term" value="F:microtubule plus-end binding"/>
    <property type="evidence" value="ECO:0007669"/>
    <property type="project" value="UniProtKB-ARBA"/>
</dbReference>
<feature type="region of interest" description="Disordered" evidence="11">
    <location>
        <begin position="144"/>
        <end position="181"/>
    </location>
</feature>
<evidence type="ECO:0000256" key="8">
    <source>
        <dbReference type="ARBA" id="ARBA00023306"/>
    </source>
</evidence>
<dbReference type="AlphaFoldDB" id="A0A0L0SPJ5"/>
<evidence type="ECO:0000256" key="3">
    <source>
        <dbReference type="ARBA" id="ARBA00022490"/>
    </source>
</evidence>
<dbReference type="SUPFAM" id="SSF47576">
    <property type="entry name" value="Calponin-homology domain, CH-domain"/>
    <property type="match status" value="1"/>
</dbReference>
<evidence type="ECO:0000313" key="15">
    <source>
        <dbReference type="Proteomes" id="UP000054350"/>
    </source>
</evidence>
<dbReference type="SUPFAM" id="SSF140612">
    <property type="entry name" value="EB1 dimerisation domain-like"/>
    <property type="match status" value="1"/>
</dbReference>
<accession>A0A0L0SPJ5</accession>
<evidence type="ECO:0000256" key="4">
    <source>
        <dbReference type="ARBA" id="ARBA00022618"/>
    </source>
</evidence>
<name>A0A0L0SPJ5_ALLM3</name>
<dbReference type="VEuPathDB" id="FungiDB:AMAG_09425"/>
<evidence type="ECO:0000313" key="14">
    <source>
        <dbReference type="EMBL" id="KNE64402.1"/>
    </source>
</evidence>
<dbReference type="PROSITE" id="PS51230">
    <property type="entry name" value="EB1_C"/>
    <property type="match status" value="1"/>
</dbReference>
<dbReference type="GO" id="GO:0030473">
    <property type="term" value="P:nuclear migration along microtubule"/>
    <property type="evidence" value="ECO:0007669"/>
    <property type="project" value="UniProtKB-ARBA"/>
</dbReference>
<keyword evidence="15" id="KW-1185">Reference proteome</keyword>
<evidence type="ECO:0000256" key="2">
    <source>
        <dbReference type="ARBA" id="ARBA00010729"/>
    </source>
</evidence>
<evidence type="ECO:0008006" key="16">
    <source>
        <dbReference type="Google" id="ProtNLM"/>
    </source>
</evidence>
<keyword evidence="10" id="KW-0175">Coiled coil</keyword>
<dbReference type="InterPro" id="IPR001715">
    <property type="entry name" value="CH_dom"/>
</dbReference>
<evidence type="ECO:0000259" key="12">
    <source>
        <dbReference type="PROSITE" id="PS50021"/>
    </source>
</evidence>
<dbReference type="InterPro" id="IPR036133">
    <property type="entry name" value="EB1_C_sf"/>
</dbReference>
<dbReference type="Gene3D" id="1.20.5.1430">
    <property type="match status" value="1"/>
</dbReference>
<feature type="compositionally biased region" description="Low complexity" evidence="11">
    <location>
        <begin position="165"/>
        <end position="181"/>
    </location>
</feature>
<dbReference type="PANTHER" id="PTHR10623">
    <property type="entry name" value="MICROTUBULE-ASSOCIATED PROTEIN RP/EB FAMILY MEMBER"/>
    <property type="match status" value="1"/>
</dbReference>
<dbReference type="STRING" id="578462.A0A0L0SPJ5"/>